<keyword evidence="2" id="KW-1185">Reference proteome</keyword>
<dbReference type="EMBL" id="JAHRIP010058671">
    <property type="protein sequence ID" value="MEQ2304143.1"/>
    <property type="molecule type" value="Genomic_DNA"/>
</dbReference>
<organism evidence="1 2">
    <name type="scientific">Ameca splendens</name>
    <dbReference type="NCBI Taxonomy" id="208324"/>
    <lineage>
        <taxon>Eukaryota</taxon>
        <taxon>Metazoa</taxon>
        <taxon>Chordata</taxon>
        <taxon>Craniata</taxon>
        <taxon>Vertebrata</taxon>
        <taxon>Euteleostomi</taxon>
        <taxon>Actinopterygii</taxon>
        <taxon>Neopterygii</taxon>
        <taxon>Teleostei</taxon>
        <taxon>Neoteleostei</taxon>
        <taxon>Acanthomorphata</taxon>
        <taxon>Ovalentaria</taxon>
        <taxon>Atherinomorphae</taxon>
        <taxon>Cyprinodontiformes</taxon>
        <taxon>Goodeidae</taxon>
        <taxon>Ameca</taxon>
    </lineage>
</organism>
<sequence>MVFSSLDQSCHSLIIRRFSIGFRSVDLDGHGRSLILYLPPARLRAVCPITGNPKATQARSFASEPHSNSFTGI</sequence>
<name>A0ABV0ZFK3_9TELE</name>
<comment type="caution">
    <text evidence="1">The sequence shown here is derived from an EMBL/GenBank/DDBJ whole genome shotgun (WGS) entry which is preliminary data.</text>
</comment>
<dbReference type="Proteomes" id="UP001469553">
    <property type="component" value="Unassembled WGS sequence"/>
</dbReference>
<evidence type="ECO:0000313" key="2">
    <source>
        <dbReference type="Proteomes" id="UP001469553"/>
    </source>
</evidence>
<protein>
    <submittedName>
        <fullName evidence="1">Uncharacterized protein</fullName>
    </submittedName>
</protein>
<gene>
    <name evidence="1" type="ORF">AMECASPLE_023926</name>
</gene>
<proteinExistence type="predicted"/>
<evidence type="ECO:0000313" key="1">
    <source>
        <dbReference type="EMBL" id="MEQ2304143.1"/>
    </source>
</evidence>
<accession>A0ABV0ZFK3</accession>
<reference evidence="1 2" key="1">
    <citation type="submission" date="2021-06" db="EMBL/GenBank/DDBJ databases">
        <authorList>
            <person name="Palmer J.M."/>
        </authorList>
    </citation>
    <scope>NUCLEOTIDE SEQUENCE [LARGE SCALE GENOMIC DNA]</scope>
    <source>
        <strain evidence="1 2">AS_MEX2019</strain>
        <tissue evidence="1">Muscle</tissue>
    </source>
</reference>